<sequence>MLTKVTYNREAATQYAIKWALARNPIYNDFDENGSDSTNFASQSIQAGSGIMNDTPVMGWYYNNKNDLTSSWSELQYLYNFLIYNKSVGPYAEVVDKRRMELGDIVQLKDESGRFYHSLVVVSIDHDILVAAHTLDVLYKPLSSYEFAQIRYIHINGVRIYT</sequence>
<dbReference type="InterPro" id="IPR024301">
    <property type="entry name" value="Amidase_6"/>
</dbReference>
<dbReference type="STRING" id="99656.SAMN05421659_10664"/>
<dbReference type="AlphaFoldDB" id="A0A1I0PW38"/>
<protein>
    <submittedName>
        <fullName evidence="2">Putative amidase domain-containing protein</fullName>
    </submittedName>
</protein>
<dbReference type="Proteomes" id="UP000199701">
    <property type="component" value="Unassembled WGS sequence"/>
</dbReference>
<gene>
    <name evidence="2" type="ORF">SAMN05421659_10664</name>
</gene>
<keyword evidence="3" id="KW-1185">Reference proteome</keyword>
<accession>A0A1I0PW38</accession>
<dbReference type="OrthoDB" id="9812429at2"/>
<dbReference type="Pfam" id="PF12671">
    <property type="entry name" value="Amidase_6"/>
    <property type="match status" value="1"/>
</dbReference>
<feature type="domain" description="Putative amidase" evidence="1">
    <location>
        <begin position="7"/>
        <end position="148"/>
    </location>
</feature>
<name>A0A1I0PW38_9FIRM</name>
<evidence type="ECO:0000259" key="1">
    <source>
        <dbReference type="Pfam" id="PF12671"/>
    </source>
</evidence>
<dbReference type="PANTHER" id="PTHR40032:SF1">
    <property type="entry name" value="EXPORTED PROTEIN"/>
    <property type="match status" value="1"/>
</dbReference>
<dbReference type="EMBL" id="FOJI01000006">
    <property type="protein sequence ID" value="SEW18682.1"/>
    <property type="molecule type" value="Genomic_DNA"/>
</dbReference>
<proteinExistence type="predicted"/>
<dbReference type="RefSeq" id="WP_092453105.1">
    <property type="nucleotide sequence ID" value="NZ_FOJI01000006.1"/>
</dbReference>
<organism evidence="2 3">
    <name type="scientific">[Clostridium] fimetarium</name>
    <dbReference type="NCBI Taxonomy" id="99656"/>
    <lineage>
        <taxon>Bacteria</taxon>
        <taxon>Bacillati</taxon>
        <taxon>Bacillota</taxon>
        <taxon>Clostridia</taxon>
        <taxon>Lachnospirales</taxon>
        <taxon>Lachnospiraceae</taxon>
    </lineage>
</organism>
<reference evidence="2 3" key="1">
    <citation type="submission" date="2016-10" db="EMBL/GenBank/DDBJ databases">
        <authorList>
            <person name="de Groot N.N."/>
        </authorList>
    </citation>
    <scope>NUCLEOTIDE SEQUENCE [LARGE SCALE GENOMIC DNA]</scope>
    <source>
        <strain evidence="2 3">DSM 9179</strain>
    </source>
</reference>
<evidence type="ECO:0000313" key="3">
    <source>
        <dbReference type="Proteomes" id="UP000199701"/>
    </source>
</evidence>
<dbReference type="PANTHER" id="PTHR40032">
    <property type="entry name" value="EXPORTED PROTEIN-RELATED"/>
    <property type="match status" value="1"/>
</dbReference>
<evidence type="ECO:0000313" key="2">
    <source>
        <dbReference type="EMBL" id="SEW18682.1"/>
    </source>
</evidence>